<dbReference type="InterPro" id="IPR011856">
    <property type="entry name" value="tRNA_endonuc-like_dom_sf"/>
</dbReference>
<comment type="similarity">
    <text evidence="1 2">Belongs to the UPF0102 family.</text>
</comment>
<comment type="caution">
    <text evidence="3">The sequence shown here is derived from an EMBL/GenBank/DDBJ whole genome shotgun (WGS) entry which is preliminary data.</text>
</comment>
<proteinExistence type="inferred from homology"/>
<dbReference type="InterPro" id="IPR003509">
    <property type="entry name" value="UPF0102_YraN-like"/>
</dbReference>
<dbReference type="HAMAP" id="MF_00048">
    <property type="entry name" value="UPF0102"/>
    <property type="match status" value="1"/>
</dbReference>
<dbReference type="SUPFAM" id="SSF52980">
    <property type="entry name" value="Restriction endonuclease-like"/>
    <property type="match status" value="1"/>
</dbReference>
<dbReference type="STRING" id="1802399.A3E39_00830"/>
<dbReference type="NCBIfam" id="NF009154">
    <property type="entry name" value="PRK12497.3-3"/>
    <property type="match status" value="1"/>
</dbReference>
<dbReference type="CDD" id="cd20736">
    <property type="entry name" value="PoNe_Nuclease"/>
    <property type="match status" value="1"/>
</dbReference>
<accession>A0A1F7UMZ4</accession>
<dbReference type="EMBL" id="MGEH01000004">
    <property type="protein sequence ID" value="OGL79650.1"/>
    <property type="molecule type" value="Genomic_DNA"/>
</dbReference>
<dbReference type="InterPro" id="IPR011335">
    <property type="entry name" value="Restrct_endonuc-II-like"/>
</dbReference>
<evidence type="ECO:0000256" key="2">
    <source>
        <dbReference type="HAMAP-Rule" id="MF_00048"/>
    </source>
</evidence>
<organism evidence="3 4">
    <name type="scientific">Candidatus Uhrbacteria bacterium RIFCSPHIGHO2_12_FULL_60_25</name>
    <dbReference type="NCBI Taxonomy" id="1802399"/>
    <lineage>
        <taxon>Bacteria</taxon>
        <taxon>Candidatus Uhriibacteriota</taxon>
    </lineage>
</organism>
<sequence length="119" mass="13423">MTQERRDLGARGEDLAADFFVKRGFRVIAKNWRCRAGEIDLVVLKGVDLRVIEVKTRKSLGAGYPEEAVTNRKLDHMEAVIVDFLEHHPGLPEDVHFDVLAIVIAPTGVPSFRYIPDIE</sequence>
<dbReference type="AlphaFoldDB" id="A0A1F7UMZ4"/>
<dbReference type="Proteomes" id="UP000176603">
    <property type="component" value="Unassembled WGS sequence"/>
</dbReference>
<dbReference type="Pfam" id="PF02021">
    <property type="entry name" value="UPF0102"/>
    <property type="match status" value="1"/>
</dbReference>
<dbReference type="PANTHER" id="PTHR34039">
    <property type="entry name" value="UPF0102 PROTEIN YRAN"/>
    <property type="match status" value="1"/>
</dbReference>
<evidence type="ECO:0000313" key="3">
    <source>
        <dbReference type="EMBL" id="OGL79650.1"/>
    </source>
</evidence>
<gene>
    <name evidence="3" type="ORF">A3E39_00830</name>
</gene>
<reference evidence="3 4" key="1">
    <citation type="journal article" date="2016" name="Nat. Commun.">
        <title>Thousands of microbial genomes shed light on interconnected biogeochemical processes in an aquifer system.</title>
        <authorList>
            <person name="Anantharaman K."/>
            <person name="Brown C.T."/>
            <person name="Hug L.A."/>
            <person name="Sharon I."/>
            <person name="Castelle C.J."/>
            <person name="Probst A.J."/>
            <person name="Thomas B.C."/>
            <person name="Singh A."/>
            <person name="Wilkins M.J."/>
            <person name="Karaoz U."/>
            <person name="Brodie E.L."/>
            <person name="Williams K.H."/>
            <person name="Hubbard S.S."/>
            <person name="Banfield J.F."/>
        </authorList>
    </citation>
    <scope>NUCLEOTIDE SEQUENCE [LARGE SCALE GENOMIC DNA]</scope>
</reference>
<dbReference type="GO" id="GO:0003676">
    <property type="term" value="F:nucleic acid binding"/>
    <property type="evidence" value="ECO:0007669"/>
    <property type="project" value="InterPro"/>
</dbReference>
<dbReference type="PANTHER" id="PTHR34039:SF1">
    <property type="entry name" value="UPF0102 PROTEIN YRAN"/>
    <property type="match status" value="1"/>
</dbReference>
<name>A0A1F7UMZ4_9BACT</name>
<evidence type="ECO:0000256" key="1">
    <source>
        <dbReference type="ARBA" id="ARBA00006738"/>
    </source>
</evidence>
<protein>
    <recommendedName>
        <fullName evidence="2">UPF0102 protein A3E39_00830</fullName>
    </recommendedName>
</protein>
<evidence type="ECO:0000313" key="4">
    <source>
        <dbReference type="Proteomes" id="UP000176603"/>
    </source>
</evidence>
<dbReference type="Gene3D" id="3.40.1350.10">
    <property type="match status" value="1"/>
</dbReference>